<sequence length="56" mass="6517">MTMEGMVAGARGMERPRHRWQQDIKETFIITLEDVLETVFQAGYDESDVLQGTCYY</sequence>
<accession>A0A0B6ZFT7</accession>
<organism evidence="1">
    <name type="scientific">Arion vulgaris</name>
    <dbReference type="NCBI Taxonomy" id="1028688"/>
    <lineage>
        <taxon>Eukaryota</taxon>
        <taxon>Metazoa</taxon>
        <taxon>Spiralia</taxon>
        <taxon>Lophotrochozoa</taxon>
        <taxon>Mollusca</taxon>
        <taxon>Gastropoda</taxon>
        <taxon>Heterobranchia</taxon>
        <taxon>Euthyneura</taxon>
        <taxon>Panpulmonata</taxon>
        <taxon>Eupulmonata</taxon>
        <taxon>Stylommatophora</taxon>
        <taxon>Helicina</taxon>
        <taxon>Arionoidea</taxon>
        <taxon>Arionidae</taxon>
        <taxon>Arion</taxon>
    </lineage>
</organism>
<proteinExistence type="predicted"/>
<dbReference type="EMBL" id="HACG01019846">
    <property type="protein sequence ID" value="CEK66711.1"/>
    <property type="molecule type" value="Transcribed_RNA"/>
</dbReference>
<name>A0A0B6ZFT7_9EUPU</name>
<dbReference type="AlphaFoldDB" id="A0A0B6ZFT7"/>
<evidence type="ECO:0000313" key="1">
    <source>
        <dbReference type="EMBL" id="CEK66711.1"/>
    </source>
</evidence>
<gene>
    <name evidence="1" type="primary">ORF59843</name>
</gene>
<protein>
    <submittedName>
        <fullName evidence="1">Uncharacterized protein</fullName>
    </submittedName>
</protein>
<reference evidence="1" key="1">
    <citation type="submission" date="2014-12" db="EMBL/GenBank/DDBJ databases">
        <title>Insight into the proteome of Arion vulgaris.</title>
        <authorList>
            <person name="Aradska J."/>
            <person name="Bulat T."/>
            <person name="Smidak R."/>
            <person name="Sarate P."/>
            <person name="Gangsoo J."/>
            <person name="Sialana F."/>
            <person name="Bilban M."/>
            <person name="Lubec G."/>
        </authorList>
    </citation>
    <scope>NUCLEOTIDE SEQUENCE</scope>
    <source>
        <tissue evidence="1">Skin</tissue>
    </source>
</reference>